<reference evidence="1" key="1">
    <citation type="submission" date="2014-09" db="EMBL/GenBank/DDBJ databases">
        <authorList>
            <person name="Magalhaes I.L.F."/>
            <person name="Oliveira U."/>
            <person name="Santos F.R."/>
            <person name="Vidigal T.H.D.A."/>
            <person name="Brescovit A.D."/>
            <person name="Santos A.J."/>
        </authorList>
    </citation>
    <scope>NUCLEOTIDE SEQUENCE</scope>
    <source>
        <tissue evidence="1">Shoot tissue taken approximately 20 cm above the soil surface</tissue>
    </source>
</reference>
<sequence length="35" mass="3762">MGRRRRTEGGSSSHRSIRASCMDCLVCGGSMGCWA</sequence>
<proteinExistence type="predicted"/>
<accession>A0A0A9A0V0</accession>
<evidence type="ECO:0000313" key="1">
    <source>
        <dbReference type="EMBL" id="JAD40657.1"/>
    </source>
</evidence>
<dbReference type="AlphaFoldDB" id="A0A0A9A0V0"/>
<dbReference type="EMBL" id="GBRH01257238">
    <property type="protein sequence ID" value="JAD40657.1"/>
    <property type="molecule type" value="Transcribed_RNA"/>
</dbReference>
<name>A0A0A9A0V0_ARUDO</name>
<reference evidence="1" key="2">
    <citation type="journal article" date="2015" name="Data Brief">
        <title>Shoot transcriptome of the giant reed, Arundo donax.</title>
        <authorList>
            <person name="Barrero R.A."/>
            <person name="Guerrero F.D."/>
            <person name="Moolhuijzen P."/>
            <person name="Goolsby J.A."/>
            <person name="Tidwell J."/>
            <person name="Bellgard S.E."/>
            <person name="Bellgard M.I."/>
        </authorList>
    </citation>
    <scope>NUCLEOTIDE SEQUENCE</scope>
    <source>
        <tissue evidence="1">Shoot tissue taken approximately 20 cm above the soil surface</tissue>
    </source>
</reference>
<protein>
    <submittedName>
        <fullName evidence="1">Uncharacterized protein</fullName>
    </submittedName>
</protein>
<organism evidence="1">
    <name type="scientific">Arundo donax</name>
    <name type="common">Giant reed</name>
    <name type="synonym">Donax arundinaceus</name>
    <dbReference type="NCBI Taxonomy" id="35708"/>
    <lineage>
        <taxon>Eukaryota</taxon>
        <taxon>Viridiplantae</taxon>
        <taxon>Streptophyta</taxon>
        <taxon>Embryophyta</taxon>
        <taxon>Tracheophyta</taxon>
        <taxon>Spermatophyta</taxon>
        <taxon>Magnoliopsida</taxon>
        <taxon>Liliopsida</taxon>
        <taxon>Poales</taxon>
        <taxon>Poaceae</taxon>
        <taxon>PACMAD clade</taxon>
        <taxon>Arundinoideae</taxon>
        <taxon>Arundineae</taxon>
        <taxon>Arundo</taxon>
    </lineage>
</organism>